<keyword evidence="4" id="KW-1185">Reference proteome</keyword>
<feature type="domain" description="Transposase IS66 C-terminal" evidence="2">
    <location>
        <begin position="151"/>
        <end position="176"/>
    </location>
</feature>
<reference evidence="3" key="1">
    <citation type="submission" date="2021-11" db="EMBL/GenBank/DDBJ databases">
        <title>Description of a new species Pelosinus isolated from the bottom sediments of Lake Baikal.</title>
        <authorList>
            <person name="Zakharyuk A."/>
        </authorList>
    </citation>
    <scope>NUCLEOTIDE SEQUENCE</scope>
    <source>
        <strain evidence="3">Bkl1</strain>
    </source>
</reference>
<evidence type="ECO:0000259" key="2">
    <source>
        <dbReference type="Pfam" id="PF13817"/>
    </source>
</evidence>
<evidence type="ECO:0000313" key="4">
    <source>
        <dbReference type="Proteomes" id="UP001165492"/>
    </source>
</evidence>
<dbReference type="PANTHER" id="PTHR33678">
    <property type="entry name" value="BLL1576 PROTEIN"/>
    <property type="match status" value="1"/>
</dbReference>
<dbReference type="InterPro" id="IPR004291">
    <property type="entry name" value="Transposase_IS66_central"/>
</dbReference>
<comment type="caution">
    <text evidence="3">The sequence shown here is derived from an EMBL/GenBank/DDBJ whole genome shotgun (WGS) entry which is preliminary data.</text>
</comment>
<proteinExistence type="predicted"/>
<dbReference type="InterPro" id="IPR039552">
    <property type="entry name" value="IS66_C"/>
</dbReference>
<dbReference type="RefSeq" id="WP_229537596.1">
    <property type="nucleotide sequence ID" value="NZ_JAJHJB010000134.1"/>
</dbReference>
<dbReference type="NCBIfam" id="NF033517">
    <property type="entry name" value="transpos_IS66"/>
    <property type="match status" value="1"/>
</dbReference>
<dbReference type="InterPro" id="IPR052344">
    <property type="entry name" value="Transposase-related"/>
</dbReference>
<dbReference type="Pfam" id="PF03050">
    <property type="entry name" value="DDE_Tnp_IS66"/>
    <property type="match status" value="1"/>
</dbReference>
<protein>
    <submittedName>
        <fullName evidence="3">IS66 family transposase</fullName>
    </submittedName>
</protein>
<dbReference type="EMBL" id="JAJHJB010000134">
    <property type="protein sequence ID" value="MCC5468743.1"/>
    <property type="molecule type" value="Genomic_DNA"/>
</dbReference>
<feature type="non-terminal residue" evidence="3">
    <location>
        <position position="1"/>
    </location>
</feature>
<gene>
    <name evidence="3" type="ORF">LMF89_25780</name>
</gene>
<organism evidence="3 4">
    <name type="scientific">Pelosinus baikalensis</name>
    <dbReference type="NCBI Taxonomy" id="2892015"/>
    <lineage>
        <taxon>Bacteria</taxon>
        <taxon>Bacillati</taxon>
        <taxon>Bacillota</taxon>
        <taxon>Negativicutes</taxon>
        <taxon>Selenomonadales</taxon>
        <taxon>Sporomusaceae</taxon>
        <taxon>Pelosinus</taxon>
    </lineage>
</organism>
<name>A0ABS8I1Q0_9FIRM</name>
<dbReference type="Proteomes" id="UP001165492">
    <property type="component" value="Unassembled WGS sequence"/>
</dbReference>
<sequence length="205" mass="23289">VPKITRCLCWAHVRRKFVDILPKDTKDPEAAMASQGIAFCNQLFAIEKSLQNDSIDKRKEKRLKQEIPILEAFWAWADSLRRQVPPKSAIGEALNYAQNQKDGLMNYLKDGHCSISNNLAENSIRPFTIGRKNWLFSGSPKGAAASAAVYSLIETAKANGLSPYSYLEFLLQDLPGLPFRQYPKILEDYLPWNSQIQKRCKKNKT</sequence>
<evidence type="ECO:0000259" key="1">
    <source>
        <dbReference type="Pfam" id="PF03050"/>
    </source>
</evidence>
<dbReference type="Pfam" id="PF13817">
    <property type="entry name" value="DDE_Tnp_IS66_C"/>
    <property type="match status" value="1"/>
</dbReference>
<feature type="domain" description="Transposase IS66 central" evidence="1">
    <location>
        <begin position="3"/>
        <end position="144"/>
    </location>
</feature>
<evidence type="ECO:0000313" key="3">
    <source>
        <dbReference type="EMBL" id="MCC5468743.1"/>
    </source>
</evidence>
<dbReference type="PANTHER" id="PTHR33678:SF1">
    <property type="entry name" value="BLL1576 PROTEIN"/>
    <property type="match status" value="1"/>
</dbReference>
<accession>A0ABS8I1Q0</accession>